<dbReference type="EMBL" id="BSDY01000032">
    <property type="protein sequence ID" value="GLI58056.1"/>
    <property type="molecule type" value="Genomic_DNA"/>
</dbReference>
<protein>
    <submittedName>
        <fullName evidence="5">4Fe-4S ferredoxin</fullName>
    </submittedName>
</protein>
<feature type="domain" description="4Fe-4S ferredoxin-type" evidence="4">
    <location>
        <begin position="229"/>
        <end position="261"/>
    </location>
</feature>
<dbReference type="Gene3D" id="1.10.1060.10">
    <property type="entry name" value="Alpha-helical ferredoxin"/>
    <property type="match status" value="1"/>
</dbReference>
<dbReference type="PROSITE" id="PS00198">
    <property type="entry name" value="4FE4S_FER_1"/>
    <property type="match status" value="2"/>
</dbReference>
<keyword evidence="1" id="KW-0479">Metal-binding</keyword>
<dbReference type="GO" id="GO:0051536">
    <property type="term" value="F:iron-sulfur cluster binding"/>
    <property type="evidence" value="ECO:0007669"/>
    <property type="project" value="UniProtKB-KW"/>
</dbReference>
<evidence type="ECO:0000256" key="1">
    <source>
        <dbReference type="ARBA" id="ARBA00022723"/>
    </source>
</evidence>
<evidence type="ECO:0000259" key="4">
    <source>
        <dbReference type="PROSITE" id="PS51379"/>
    </source>
</evidence>
<dbReference type="SUPFAM" id="SSF46548">
    <property type="entry name" value="alpha-helical ferredoxin"/>
    <property type="match status" value="1"/>
</dbReference>
<dbReference type="RefSeq" id="WP_281837729.1">
    <property type="nucleotide sequence ID" value="NZ_BSDY01000032.1"/>
</dbReference>
<dbReference type="Proteomes" id="UP001144471">
    <property type="component" value="Unassembled WGS sequence"/>
</dbReference>
<gene>
    <name evidence="5" type="ORF">PM10SUCC1_35700</name>
</gene>
<comment type="caution">
    <text evidence="5">The sequence shown here is derived from an EMBL/GenBank/DDBJ whole genome shotgun (WGS) entry which is preliminary data.</text>
</comment>
<dbReference type="InterPro" id="IPR017896">
    <property type="entry name" value="4Fe4S_Fe-S-bd"/>
</dbReference>
<evidence type="ECO:0000256" key="2">
    <source>
        <dbReference type="ARBA" id="ARBA00023004"/>
    </source>
</evidence>
<sequence length="345" mass="39635">MKRISKERLPEVWQRISGIFDLFLPIKKERTVNFSLWREGEDVDLKNLRTAVSPKELVFPQTETYLKFKREGKRLNLQSVGVQGDPYVIFGVRPCDLKGIKLLDNIFLSEPVDTYYREHRERGTIISLGCFDPEETCFCTSFGVDSGQYSTGADIALWDIGETLLWEVQSPKGDELTQSLSDLLEEVSSRDVERLEELRGELKSKVEELPLAKIDPRKIEGTQQEIFDKEELWNEISRRCLACGTCSYGCPTCHCYDVQDYKFGEQGERFRCWDSCMSSDFTLMAHGNPRTTQMQRVRQRFMHKLVYYPKNNGGEYSCVGCGRCVERCPAHLDIGKVIKKLGGEG</sequence>
<dbReference type="AlphaFoldDB" id="A0A9W6GQ59"/>
<dbReference type="PANTHER" id="PTHR40447">
    <property type="entry name" value="ANAEROBIC SULFITE REDUCTASE SUBUNIT A"/>
    <property type="match status" value="1"/>
</dbReference>
<keyword evidence="2" id="KW-0408">Iron</keyword>
<dbReference type="InterPro" id="IPR017900">
    <property type="entry name" value="4Fe4S_Fe_S_CS"/>
</dbReference>
<dbReference type="PROSITE" id="PS51379">
    <property type="entry name" value="4FE4S_FER_2"/>
    <property type="match status" value="2"/>
</dbReference>
<keyword evidence="3" id="KW-0411">Iron-sulfur</keyword>
<name>A0A9W6GQ59_9FUSO</name>
<accession>A0A9W6GQ59</accession>
<feature type="domain" description="4Fe-4S ferredoxin-type" evidence="4">
    <location>
        <begin position="307"/>
        <end position="340"/>
    </location>
</feature>
<evidence type="ECO:0000313" key="5">
    <source>
        <dbReference type="EMBL" id="GLI58056.1"/>
    </source>
</evidence>
<organism evidence="5 6">
    <name type="scientific">Propionigenium maris DSM 9537</name>
    <dbReference type="NCBI Taxonomy" id="1123000"/>
    <lineage>
        <taxon>Bacteria</taxon>
        <taxon>Fusobacteriati</taxon>
        <taxon>Fusobacteriota</taxon>
        <taxon>Fusobacteriia</taxon>
        <taxon>Fusobacteriales</taxon>
        <taxon>Fusobacteriaceae</taxon>
        <taxon>Propionigenium</taxon>
    </lineage>
</organism>
<evidence type="ECO:0000256" key="3">
    <source>
        <dbReference type="ARBA" id="ARBA00023014"/>
    </source>
</evidence>
<dbReference type="GO" id="GO:0046872">
    <property type="term" value="F:metal ion binding"/>
    <property type="evidence" value="ECO:0007669"/>
    <property type="project" value="UniProtKB-KW"/>
</dbReference>
<keyword evidence="6" id="KW-1185">Reference proteome</keyword>
<evidence type="ECO:0000313" key="6">
    <source>
        <dbReference type="Proteomes" id="UP001144471"/>
    </source>
</evidence>
<proteinExistence type="predicted"/>
<dbReference type="PANTHER" id="PTHR40447:SF1">
    <property type="entry name" value="ANAEROBIC SULFITE REDUCTASE SUBUNIT A"/>
    <property type="match status" value="1"/>
</dbReference>
<dbReference type="Pfam" id="PF17179">
    <property type="entry name" value="Fer4_22"/>
    <property type="match status" value="1"/>
</dbReference>
<dbReference type="InterPro" id="IPR009051">
    <property type="entry name" value="Helical_ferredxn"/>
</dbReference>
<reference evidence="5" key="1">
    <citation type="submission" date="2022-12" db="EMBL/GenBank/DDBJ databases">
        <title>Reference genome sequencing for broad-spectrum identification of bacterial and archaeal isolates by mass spectrometry.</title>
        <authorList>
            <person name="Sekiguchi Y."/>
            <person name="Tourlousse D.M."/>
        </authorList>
    </citation>
    <scope>NUCLEOTIDE SEQUENCE</scope>
    <source>
        <strain evidence="5">10succ1</strain>
    </source>
</reference>